<keyword evidence="3" id="KW-1185">Reference proteome</keyword>
<evidence type="ECO:0000256" key="1">
    <source>
        <dbReference type="SAM" id="SignalP"/>
    </source>
</evidence>
<dbReference type="Proteomes" id="UP001595444">
    <property type="component" value="Unassembled WGS sequence"/>
</dbReference>
<name>A0ABV7D3Y7_9PROT</name>
<evidence type="ECO:0000313" key="3">
    <source>
        <dbReference type="Proteomes" id="UP001595444"/>
    </source>
</evidence>
<reference evidence="3" key="1">
    <citation type="journal article" date="2019" name="Int. J. Syst. Evol. Microbiol.">
        <title>The Global Catalogue of Microorganisms (GCM) 10K type strain sequencing project: providing services to taxonomists for standard genome sequencing and annotation.</title>
        <authorList>
            <consortium name="The Broad Institute Genomics Platform"/>
            <consortium name="The Broad Institute Genome Sequencing Center for Infectious Disease"/>
            <person name="Wu L."/>
            <person name="Ma J."/>
        </authorList>
    </citation>
    <scope>NUCLEOTIDE SEQUENCE [LARGE SCALE GENOMIC DNA]</scope>
    <source>
        <strain evidence="3">KCTC 62164</strain>
    </source>
</reference>
<proteinExistence type="predicted"/>
<protein>
    <submittedName>
        <fullName evidence="2">TorF family putative porin</fullName>
    </submittedName>
</protein>
<evidence type="ECO:0000313" key="2">
    <source>
        <dbReference type="EMBL" id="MFC3051434.1"/>
    </source>
</evidence>
<accession>A0ABV7D3Y7</accession>
<keyword evidence="1" id="KW-0732">Signal</keyword>
<dbReference type="InterPro" id="IPR010239">
    <property type="entry name" value="CHP02001"/>
</dbReference>
<dbReference type="EMBL" id="JBHRSL010000003">
    <property type="protein sequence ID" value="MFC3051434.1"/>
    <property type="molecule type" value="Genomic_DNA"/>
</dbReference>
<feature type="signal peptide" evidence="1">
    <location>
        <begin position="1"/>
        <end position="20"/>
    </location>
</feature>
<organism evidence="2 3">
    <name type="scientific">Kordiimonas pumila</name>
    <dbReference type="NCBI Taxonomy" id="2161677"/>
    <lineage>
        <taxon>Bacteria</taxon>
        <taxon>Pseudomonadati</taxon>
        <taxon>Pseudomonadota</taxon>
        <taxon>Alphaproteobacteria</taxon>
        <taxon>Kordiimonadales</taxon>
        <taxon>Kordiimonadaceae</taxon>
        <taxon>Kordiimonas</taxon>
    </lineage>
</organism>
<dbReference type="NCBIfam" id="TIGR02001">
    <property type="entry name" value="gcw_chp"/>
    <property type="match status" value="1"/>
</dbReference>
<dbReference type="RefSeq" id="WP_194214354.1">
    <property type="nucleotide sequence ID" value="NZ_CP061205.1"/>
</dbReference>
<sequence length="238" mass="25451">MKHIIVAVAAIVCAAQTAFAADDTGGTWAFSGAVATDRIWRGVSQTRGNAAFMAEAKYIHSKGPFAGVWVSNLDYGVGTDTSLQADIFAGIDTPVWGRVNLEAAVLHQIRPSEQSLDVTEFKTSLTYGFKQGGWAAAGVFYSPNYHLGGESFYKYLSASVPLAQFRGVTVSASPHIGFYGFSGSDLEGYRDWKLGITAAKNGWYGSVNYTETNLNAQSVHTNSGFAGARFAATLTKVF</sequence>
<feature type="chain" id="PRO_5046044728" evidence="1">
    <location>
        <begin position="21"/>
        <end position="238"/>
    </location>
</feature>
<gene>
    <name evidence="2" type="ORF">ACFOKA_05915</name>
</gene>
<comment type="caution">
    <text evidence="2">The sequence shown here is derived from an EMBL/GenBank/DDBJ whole genome shotgun (WGS) entry which is preliminary data.</text>
</comment>
<dbReference type="Pfam" id="PF09694">
    <property type="entry name" value="Gcw_chp"/>
    <property type="match status" value="1"/>
</dbReference>